<feature type="chain" id="PRO_5009533135" description="CARDB domain-containing protein" evidence="5">
    <location>
        <begin position="33"/>
        <end position="348"/>
    </location>
</feature>
<protein>
    <recommendedName>
        <fullName evidence="8">CARDB domain-containing protein</fullName>
    </recommendedName>
</protein>
<dbReference type="Proteomes" id="UP000176897">
    <property type="component" value="Unassembled WGS sequence"/>
</dbReference>
<evidence type="ECO:0008006" key="8">
    <source>
        <dbReference type="Google" id="ProtNLM"/>
    </source>
</evidence>
<dbReference type="GO" id="GO:0005509">
    <property type="term" value="F:calcium ion binding"/>
    <property type="evidence" value="ECO:0007669"/>
    <property type="project" value="InterPro"/>
</dbReference>
<dbReference type="EMBL" id="MGEJ01000009">
    <property type="protein sequence ID" value="OGL81211.1"/>
    <property type="molecule type" value="Genomic_DNA"/>
</dbReference>
<keyword evidence="4" id="KW-1133">Transmembrane helix</keyword>
<proteinExistence type="predicted"/>
<feature type="compositionally biased region" description="Acidic residues" evidence="3">
    <location>
        <begin position="180"/>
        <end position="193"/>
    </location>
</feature>
<evidence type="ECO:0000256" key="4">
    <source>
        <dbReference type="SAM" id="Phobius"/>
    </source>
</evidence>
<reference evidence="6 7" key="1">
    <citation type="journal article" date="2016" name="Nat. Commun.">
        <title>Thousands of microbial genomes shed light on interconnected biogeochemical processes in an aquifer system.</title>
        <authorList>
            <person name="Anantharaman K."/>
            <person name="Brown C.T."/>
            <person name="Hug L.A."/>
            <person name="Sharon I."/>
            <person name="Castelle C.J."/>
            <person name="Probst A.J."/>
            <person name="Thomas B.C."/>
            <person name="Singh A."/>
            <person name="Wilkins M.J."/>
            <person name="Karaoz U."/>
            <person name="Brodie E.L."/>
            <person name="Williams K.H."/>
            <person name="Hubbard S.S."/>
            <person name="Banfield J.F."/>
        </authorList>
    </citation>
    <scope>NUCLEOTIDE SEQUENCE [LARGE SCALE GENOMIC DNA]</scope>
</reference>
<gene>
    <name evidence="6" type="ORF">A3B21_02890</name>
</gene>
<dbReference type="GO" id="GO:0007155">
    <property type="term" value="P:cell adhesion"/>
    <property type="evidence" value="ECO:0007669"/>
    <property type="project" value="InterPro"/>
</dbReference>
<sequence length="348" mass="37440">MNVKCKMKNVKLLRLAQCAFLIFNFTFLIQFAQGGEFEVDLGLRFEDILIVPALPIAGQTARIYATVHNFGTKDALGKVSFYQGPFLIGQLQIVSVKAQGFADEVFIDFTVPDGPFNILVKLSEISPADQNSGNDDTVTPLKEPLPDQDHDGIIDERDSCISVVNADQADHDGDGRGDACDPDSDNDGLADIDEVARGLNPLNPDTDNDGMIDSKDPHPLKADPSPLAKKDTPVKVAKVTETQKSQSGGAAVEGAKNDNAASETMVDTRSTPEASAPLATAVLDKEDSVRAEEESIISAEYATIITPQTKIPKIPRGGFSKLWVAAVFSTIFAGVFSFLALRMKTPKE</sequence>
<keyword evidence="4" id="KW-0472">Membrane</keyword>
<feature type="compositionally biased region" description="Polar residues" evidence="3">
    <location>
        <begin position="259"/>
        <end position="273"/>
    </location>
</feature>
<evidence type="ECO:0000313" key="7">
    <source>
        <dbReference type="Proteomes" id="UP000176897"/>
    </source>
</evidence>
<dbReference type="STRING" id="1802401.A3B21_02890"/>
<evidence type="ECO:0000256" key="2">
    <source>
        <dbReference type="ARBA" id="ARBA00022837"/>
    </source>
</evidence>
<feature type="region of interest" description="Disordered" evidence="3">
    <location>
        <begin position="128"/>
        <end position="153"/>
    </location>
</feature>
<dbReference type="InterPro" id="IPR003367">
    <property type="entry name" value="Thrombospondin_3-like_rpt"/>
</dbReference>
<comment type="caution">
    <text evidence="6">The sequence shown here is derived from an EMBL/GenBank/DDBJ whole genome shotgun (WGS) entry which is preliminary data.</text>
</comment>
<evidence type="ECO:0000256" key="5">
    <source>
        <dbReference type="SAM" id="SignalP"/>
    </source>
</evidence>
<dbReference type="PANTHER" id="PTHR10199">
    <property type="entry name" value="THROMBOSPONDIN"/>
    <property type="match status" value="1"/>
</dbReference>
<feature type="transmembrane region" description="Helical" evidence="4">
    <location>
        <begin position="322"/>
        <end position="341"/>
    </location>
</feature>
<dbReference type="Gene3D" id="4.10.1080.10">
    <property type="entry name" value="TSP type-3 repeat"/>
    <property type="match status" value="1"/>
</dbReference>
<organism evidence="6 7">
    <name type="scientific">Candidatus Uhrbacteria bacterium RIFCSPLOWO2_01_FULL_47_24</name>
    <dbReference type="NCBI Taxonomy" id="1802401"/>
    <lineage>
        <taxon>Bacteria</taxon>
        <taxon>Candidatus Uhriibacteriota</taxon>
    </lineage>
</organism>
<evidence type="ECO:0000256" key="3">
    <source>
        <dbReference type="SAM" id="MobiDB-lite"/>
    </source>
</evidence>
<dbReference type="SUPFAM" id="SSF103647">
    <property type="entry name" value="TSP type-3 repeat"/>
    <property type="match status" value="1"/>
</dbReference>
<name>A0A1F7USE6_9BACT</name>
<keyword evidence="2" id="KW-0106">Calcium</keyword>
<feature type="compositionally biased region" description="Basic and acidic residues" evidence="3">
    <location>
        <begin position="168"/>
        <end position="179"/>
    </location>
</feature>
<feature type="region of interest" description="Disordered" evidence="3">
    <location>
        <begin position="167"/>
        <end position="273"/>
    </location>
</feature>
<keyword evidence="4" id="KW-0812">Transmembrane</keyword>
<dbReference type="AlphaFoldDB" id="A0A1F7USE6"/>
<dbReference type="Pfam" id="PF02412">
    <property type="entry name" value="TSP_3"/>
    <property type="match status" value="1"/>
</dbReference>
<accession>A0A1F7USE6</accession>
<feature type="compositionally biased region" description="Polar residues" evidence="3">
    <location>
        <begin position="128"/>
        <end position="137"/>
    </location>
</feature>
<feature type="signal peptide" evidence="5">
    <location>
        <begin position="1"/>
        <end position="32"/>
    </location>
</feature>
<dbReference type="InterPro" id="IPR028974">
    <property type="entry name" value="TSP_type-3_rpt"/>
</dbReference>
<evidence type="ECO:0000256" key="1">
    <source>
        <dbReference type="ARBA" id="ARBA00022729"/>
    </source>
</evidence>
<feature type="compositionally biased region" description="Basic and acidic residues" evidence="3">
    <location>
        <begin position="212"/>
        <end position="221"/>
    </location>
</feature>
<feature type="compositionally biased region" description="Basic and acidic residues" evidence="3">
    <location>
        <begin position="144"/>
        <end position="153"/>
    </location>
</feature>
<evidence type="ECO:0000313" key="6">
    <source>
        <dbReference type="EMBL" id="OGL81211.1"/>
    </source>
</evidence>
<keyword evidence="1 5" id="KW-0732">Signal</keyword>